<gene>
    <name evidence="1" type="ordered locus">Sterm_2830</name>
</gene>
<evidence type="ECO:0008006" key="3">
    <source>
        <dbReference type="Google" id="ProtNLM"/>
    </source>
</evidence>
<evidence type="ECO:0000313" key="2">
    <source>
        <dbReference type="Proteomes" id="UP000000845"/>
    </source>
</evidence>
<dbReference type="KEGG" id="str:Sterm_2830"/>
<proteinExistence type="predicted"/>
<reference evidence="1 2" key="2">
    <citation type="journal article" date="2010" name="Stand. Genomic Sci.">
        <title>Complete genome sequence of Sebaldella termitidis type strain (NCTC 11300).</title>
        <authorList>
            <person name="Harmon-Smith M."/>
            <person name="Celia L."/>
            <person name="Chertkov O."/>
            <person name="Lapidus A."/>
            <person name="Copeland A."/>
            <person name="Glavina Del Rio T."/>
            <person name="Nolan M."/>
            <person name="Lucas S."/>
            <person name="Tice H."/>
            <person name="Cheng J.F."/>
            <person name="Han C."/>
            <person name="Detter J.C."/>
            <person name="Bruce D."/>
            <person name="Goodwin L."/>
            <person name="Pitluck S."/>
            <person name="Pati A."/>
            <person name="Liolios K."/>
            <person name="Ivanova N."/>
            <person name="Mavromatis K."/>
            <person name="Mikhailova N."/>
            <person name="Chen A."/>
            <person name="Palaniappan K."/>
            <person name="Land M."/>
            <person name="Hauser L."/>
            <person name="Chang Y.J."/>
            <person name="Jeffries C.D."/>
            <person name="Brettin T."/>
            <person name="Goker M."/>
            <person name="Beck B."/>
            <person name="Bristow J."/>
            <person name="Eisen J.A."/>
            <person name="Markowitz V."/>
            <person name="Hugenholtz P."/>
            <person name="Kyrpides N.C."/>
            <person name="Klenk H.P."/>
            <person name="Chen F."/>
        </authorList>
    </citation>
    <scope>NUCLEOTIDE SEQUENCE [LARGE SCALE GENOMIC DNA]</scope>
    <source>
        <strain evidence="2">ATCC 33386 / NCTC 11300</strain>
    </source>
</reference>
<accession>D1AN70</accession>
<dbReference type="STRING" id="526218.Sterm_2830"/>
<organism evidence="1 2">
    <name type="scientific">Sebaldella termitidis (strain ATCC 33386 / NCTC 11300)</name>
    <dbReference type="NCBI Taxonomy" id="526218"/>
    <lineage>
        <taxon>Bacteria</taxon>
        <taxon>Fusobacteriati</taxon>
        <taxon>Fusobacteriota</taxon>
        <taxon>Fusobacteriia</taxon>
        <taxon>Fusobacteriales</taxon>
        <taxon>Leptotrichiaceae</taxon>
        <taxon>Sebaldella</taxon>
    </lineage>
</organism>
<dbReference type="EMBL" id="CP001739">
    <property type="protein sequence ID" value="ACZ09674.1"/>
    <property type="molecule type" value="Genomic_DNA"/>
</dbReference>
<sequence length="353" mass="38889">MSRNRMVEITDVSTNVALTNRDFGATLLLVTNKAIDSDSLPYTITSLQELIDLGFTDTDLAYRYVIDFFGSNPKPSSLQIYGEVVSTTNTVEYVLSSLEQRAKDSFYFVALDDTKLDNLKSLDNFMKASKYTHYAVVSPSKDAAVADIIALQEELTSKRLLVLAYDKDYRADANLVGTKSSVLPYSTPMAEAVMTIPESSYSLTEINQMAGDDVERATGINVVTNEEGIVTTTYGKSVDGITWADNVIGADMIDEALRKGWTQALIERNATGKFDVRYGSAELNEIGRQIIQGFVTYDWLDNINGNPFSDGLGDLVVVVYSNRKIEYKTTLTFSGCIIAISNVLDINEKTSVS</sequence>
<dbReference type="AlphaFoldDB" id="D1AN70"/>
<dbReference type="RefSeq" id="WP_012862268.1">
    <property type="nucleotide sequence ID" value="NC_013517.1"/>
</dbReference>
<dbReference type="Proteomes" id="UP000000845">
    <property type="component" value="Chromosome"/>
</dbReference>
<protein>
    <recommendedName>
        <fullName evidence="3">Tail sheath protein subtilisin-like domain-containing protein</fullName>
    </recommendedName>
</protein>
<dbReference type="eggNOG" id="ENOG50341MQ">
    <property type="taxonomic scope" value="Bacteria"/>
</dbReference>
<name>D1AN70_SEBTE</name>
<keyword evidence="2" id="KW-1185">Reference proteome</keyword>
<reference evidence="2" key="1">
    <citation type="submission" date="2009-09" db="EMBL/GenBank/DDBJ databases">
        <title>The complete chromosome of Sebaldella termitidis ATCC 33386.</title>
        <authorList>
            <consortium name="US DOE Joint Genome Institute (JGI-PGF)"/>
            <person name="Lucas S."/>
            <person name="Copeland A."/>
            <person name="Lapidus A."/>
            <person name="Glavina del Rio T."/>
            <person name="Dalin E."/>
            <person name="Tice H."/>
            <person name="Bruce D."/>
            <person name="Goodwin L."/>
            <person name="Pitluck S."/>
            <person name="Kyrpides N."/>
            <person name="Mavromatis K."/>
            <person name="Ivanova N."/>
            <person name="Mikhailova N."/>
            <person name="Sims D."/>
            <person name="Meincke L."/>
            <person name="Brettin T."/>
            <person name="Detter J.C."/>
            <person name="Han C."/>
            <person name="Larimer F."/>
            <person name="Land M."/>
            <person name="Hauser L."/>
            <person name="Markowitz V."/>
            <person name="Cheng J.F."/>
            <person name="Hugenholtz P."/>
            <person name="Woyke T."/>
            <person name="Wu D."/>
            <person name="Eisen J.A."/>
        </authorList>
    </citation>
    <scope>NUCLEOTIDE SEQUENCE [LARGE SCALE GENOMIC DNA]</scope>
    <source>
        <strain evidence="2">ATCC 33386 / NCTC 11300</strain>
    </source>
</reference>
<evidence type="ECO:0000313" key="1">
    <source>
        <dbReference type="EMBL" id="ACZ09674.1"/>
    </source>
</evidence>
<dbReference type="HOGENOM" id="CLU_785016_0_0_0"/>